<evidence type="ECO:0000256" key="8">
    <source>
        <dbReference type="ARBA" id="ARBA00022737"/>
    </source>
</evidence>
<dbReference type="InterPro" id="IPR001611">
    <property type="entry name" value="Leu-rich_rpt"/>
</dbReference>
<proteinExistence type="predicted"/>
<dbReference type="GO" id="GO:0004674">
    <property type="term" value="F:protein serine/threonine kinase activity"/>
    <property type="evidence" value="ECO:0007669"/>
    <property type="project" value="UniProtKB-KW"/>
</dbReference>
<evidence type="ECO:0000256" key="1">
    <source>
        <dbReference type="ARBA" id="ARBA00004236"/>
    </source>
</evidence>
<evidence type="ECO:0000256" key="11">
    <source>
        <dbReference type="ARBA" id="ARBA00022840"/>
    </source>
</evidence>
<accession>A0AAN8VV56</accession>
<feature type="chain" id="PRO_5042905807" description="non-specific serine/threonine protein kinase" evidence="15">
    <location>
        <begin position="25"/>
        <end position="461"/>
    </location>
</feature>
<comment type="catalytic activity">
    <reaction evidence="13">
        <text>L-threonyl-[protein] + ATP = O-phospho-L-threonyl-[protein] + ADP + H(+)</text>
        <dbReference type="Rhea" id="RHEA:46608"/>
        <dbReference type="Rhea" id="RHEA-COMP:11060"/>
        <dbReference type="Rhea" id="RHEA-COMP:11605"/>
        <dbReference type="ChEBI" id="CHEBI:15378"/>
        <dbReference type="ChEBI" id="CHEBI:30013"/>
        <dbReference type="ChEBI" id="CHEBI:30616"/>
        <dbReference type="ChEBI" id="CHEBI:61977"/>
        <dbReference type="ChEBI" id="CHEBI:456216"/>
        <dbReference type="EC" id="2.7.11.1"/>
    </reaction>
</comment>
<comment type="caution">
    <text evidence="16">The sequence shown here is derived from an EMBL/GenBank/DDBJ whole genome shotgun (WGS) entry which is preliminary data.</text>
</comment>
<dbReference type="Proteomes" id="UP001370490">
    <property type="component" value="Unassembled WGS sequence"/>
</dbReference>
<keyword evidence="12" id="KW-0472">Membrane</keyword>
<dbReference type="PANTHER" id="PTHR48005">
    <property type="entry name" value="LEUCINE RICH REPEAT KINASE 2"/>
    <property type="match status" value="1"/>
</dbReference>
<evidence type="ECO:0000256" key="6">
    <source>
        <dbReference type="ARBA" id="ARBA00022679"/>
    </source>
</evidence>
<evidence type="ECO:0000313" key="17">
    <source>
        <dbReference type="Proteomes" id="UP001370490"/>
    </source>
</evidence>
<dbReference type="AlphaFoldDB" id="A0AAN8VV56"/>
<keyword evidence="17" id="KW-1185">Reference proteome</keyword>
<keyword evidence="5" id="KW-0433">Leucine-rich repeat</keyword>
<evidence type="ECO:0000256" key="4">
    <source>
        <dbReference type="ARBA" id="ARBA00022527"/>
    </source>
</evidence>
<comment type="subcellular location">
    <subcellularLocation>
        <location evidence="1">Cell membrane</location>
    </subcellularLocation>
</comment>
<evidence type="ECO:0000256" key="12">
    <source>
        <dbReference type="ARBA" id="ARBA00023136"/>
    </source>
</evidence>
<dbReference type="SUPFAM" id="SSF52058">
    <property type="entry name" value="L domain-like"/>
    <property type="match status" value="1"/>
</dbReference>
<keyword evidence="3" id="KW-1003">Cell membrane</keyword>
<keyword evidence="10" id="KW-0418">Kinase</keyword>
<comment type="catalytic activity">
    <reaction evidence="14">
        <text>L-seryl-[protein] + ATP = O-phospho-L-seryl-[protein] + ADP + H(+)</text>
        <dbReference type="Rhea" id="RHEA:17989"/>
        <dbReference type="Rhea" id="RHEA-COMP:9863"/>
        <dbReference type="Rhea" id="RHEA-COMP:11604"/>
        <dbReference type="ChEBI" id="CHEBI:15378"/>
        <dbReference type="ChEBI" id="CHEBI:29999"/>
        <dbReference type="ChEBI" id="CHEBI:30616"/>
        <dbReference type="ChEBI" id="CHEBI:83421"/>
        <dbReference type="ChEBI" id="CHEBI:456216"/>
        <dbReference type="EC" id="2.7.11.1"/>
    </reaction>
</comment>
<evidence type="ECO:0000256" key="3">
    <source>
        <dbReference type="ARBA" id="ARBA00022475"/>
    </source>
</evidence>
<reference evidence="16 17" key="1">
    <citation type="submission" date="2023-12" db="EMBL/GenBank/DDBJ databases">
        <title>A high-quality genome assembly for Dillenia turbinata (Dilleniales).</title>
        <authorList>
            <person name="Chanderbali A."/>
        </authorList>
    </citation>
    <scope>NUCLEOTIDE SEQUENCE [LARGE SCALE GENOMIC DNA]</scope>
    <source>
        <strain evidence="16">LSX21</strain>
        <tissue evidence="16">Leaf</tissue>
    </source>
</reference>
<dbReference type="EC" id="2.7.11.1" evidence="2"/>
<organism evidence="16 17">
    <name type="scientific">Dillenia turbinata</name>
    <dbReference type="NCBI Taxonomy" id="194707"/>
    <lineage>
        <taxon>Eukaryota</taxon>
        <taxon>Viridiplantae</taxon>
        <taxon>Streptophyta</taxon>
        <taxon>Embryophyta</taxon>
        <taxon>Tracheophyta</taxon>
        <taxon>Spermatophyta</taxon>
        <taxon>Magnoliopsida</taxon>
        <taxon>eudicotyledons</taxon>
        <taxon>Gunneridae</taxon>
        <taxon>Pentapetalae</taxon>
        <taxon>Dilleniales</taxon>
        <taxon>Dilleniaceae</taxon>
        <taxon>Dillenia</taxon>
    </lineage>
</organism>
<dbReference type="Pfam" id="PF13855">
    <property type="entry name" value="LRR_8"/>
    <property type="match status" value="1"/>
</dbReference>
<dbReference type="InterPro" id="IPR003591">
    <property type="entry name" value="Leu-rich_rpt_typical-subtyp"/>
</dbReference>
<dbReference type="Gene3D" id="3.80.10.10">
    <property type="entry name" value="Ribonuclease Inhibitor"/>
    <property type="match status" value="1"/>
</dbReference>
<evidence type="ECO:0000256" key="9">
    <source>
        <dbReference type="ARBA" id="ARBA00022741"/>
    </source>
</evidence>
<evidence type="ECO:0000256" key="5">
    <source>
        <dbReference type="ARBA" id="ARBA00022614"/>
    </source>
</evidence>
<dbReference type="Pfam" id="PF00560">
    <property type="entry name" value="LRR_1"/>
    <property type="match status" value="2"/>
</dbReference>
<dbReference type="PANTHER" id="PTHR48005:SF24">
    <property type="entry name" value="LRR RECEPTOR-LIKE SERINE_THREONINE-PROTEIN KINASE"/>
    <property type="match status" value="1"/>
</dbReference>
<dbReference type="SMART" id="SM00369">
    <property type="entry name" value="LRR_TYP"/>
    <property type="match status" value="5"/>
</dbReference>
<dbReference type="GO" id="GO:0005524">
    <property type="term" value="F:ATP binding"/>
    <property type="evidence" value="ECO:0007669"/>
    <property type="project" value="UniProtKB-KW"/>
</dbReference>
<keyword evidence="11" id="KW-0067">ATP-binding</keyword>
<evidence type="ECO:0000256" key="15">
    <source>
        <dbReference type="SAM" id="SignalP"/>
    </source>
</evidence>
<dbReference type="EMBL" id="JBAMMX010000005">
    <property type="protein sequence ID" value="KAK6940645.1"/>
    <property type="molecule type" value="Genomic_DNA"/>
</dbReference>
<dbReference type="FunFam" id="3.80.10.10:FF:000299">
    <property type="entry name" value="Piriformospora indica-insensitive protein 2"/>
    <property type="match status" value="1"/>
</dbReference>
<evidence type="ECO:0000256" key="10">
    <source>
        <dbReference type="ARBA" id="ARBA00022777"/>
    </source>
</evidence>
<dbReference type="GO" id="GO:0005886">
    <property type="term" value="C:plasma membrane"/>
    <property type="evidence" value="ECO:0007669"/>
    <property type="project" value="UniProtKB-SubCell"/>
</dbReference>
<gene>
    <name evidence="16" type="ORF">RJ641_030176</name>
</gene>
<dbReference type="InterPro" id="IPR032675">
    <property type="entry name" value="LRR_dom_sf"/>
</dbReference>
<evidence type="ECO:0000256" key="14">
    <source>
        <dbReference type="ARBA" id="ARBA00048679"/>
    </source>
</evidence>
<keyword evidence="6" id="KW-0808">Transferase</keyword>
<dbReference type="InterPro" id="IPR051420">
    <property type="entry name" value="Ser_Thr_Kinases_DiverseReg"/>
</dbReference>
<feature type="signal peptide" evidence="15">
    <location>
        <begin position="1"/>
        <end position="24"/>
    </location>
</feature>
<sequence>MASFSFLSLLTLSLLFSAIHMSRQQPLESFEQESVYQVLDSINSQIPWRTLFPDDLCLSAPHGIFCDYFEDLNGVVSAHIVELNFGFVSDYNPNPPCTPDSALSPLLFTSFPRLAKLFFYKCFNGSTRVNLPGFDPNPNLISSLKELVFIENPSLVGPLSGILRNFTNLERAVLSGNGFYGEIPDGVAELSQLVELTVSRNELSGRVPDSISNLKNLRILDLSHNEFYGLIPKSVSELTQLLKLDLSWNSFNGSIPESLKNLKSLHLLDLSFNRFTNSGIPLFLSEFESLREVYLSGNNLGGVIPEIWHGLRSLLGIGLSGNGLLGKIPSSMGIFLSNASYIGLNDNMLEGTLPEELNLLENVNELNLKNNRLSGRVPFSAKFSAKIGSKLKLEGNPDLCIEEGLMGSKNLGHLKVCDKPSILNPVLLVNSGDSISSTYSVSKYFGWYFSMGLLGMLVWFY</sequence>
<keyword evidence="8" id="KW-0677">Repeat</keyword>
<name>A0AAN8VV56_9MAGN</name>
<evidence type="ECO:0000313" key="16">
    <source>
        <dbReference type="EMBL" id="KAK6940645.1"/>
    </source>
</evidence>
<evidence type="ECO:0000256" key="13">
    <source>
        <dbReference type="ARBA" id="ARBA00047899"/>
    </source>
</evidence>
<evidence type="ECO:0000256" key="7">
    <source>
        <dbReference type="ARBA" id="ARBA00022729"/>
    </source>
</evidence>
<keyword evidence="4" id="KW-0723">Serine/threonine-protein kinase</keyword>
<evidence type="ECO:0000256" key="2">
    <source>
        <dbReference type="ARBA" id="ARBA00012513"/>
    </source>
</evidence>
<keyword evidence="7 15" id="KW-0732">Signal</keyword>
<protein>
    <recommendedName>
        <fullName evidence="2">non-specific serine/threonine protein kinase</fullName>
        <ecNumber evidence="2">2.7.11.1</ecNumber>
    </recommendedName>
</protein>
<keyword evidence="9" id="KW-0547">Nucleotide-binding</keyword>